<sequence>MAKRRVTVYNAAGRPQAFVFDDEATPGAVLGKNLRWPDGRLVSAADFGAAPAPGPDPNNGIAETLWSFVGEIPANVVQVERLDTTGFVTRLASGQWVTRGIDVEPGELTVHDGEGATGNPRLGLADVEPAEAGELRATEFDEKGRRIAERVPTTDDLAE</sequence>
<dbReference type="EMBL" id="JBHSGG010000003">
    <property type="protein sequence ID" value="MFC4727159.1"/>
    <property type="molecule type" value="Genomic_DNA"/>
</dbReference>
<feature type="region of interest" description="Disordered" evidence="1">
    <location>
        <begin position="135"/>
        <end position="159"/>
    </location>
</feature>
<organism evidence="2 3">
    <name type="scientific">Coralloluteibacterium thermophilum</name>
    <dbReference type="NCBI Taxonomy" id="2707049"/>
    <lineage>
        <taxon>Bacteria</taxon>
        <taxon>Pseudomonadati</taxon>
        <taxon>Pseudomonadota</taxon>
        <taxon>Gammaproteobacteria</taxon>
        <taxon>Lysobacterales</taxon>
        <taxon>Lysobacteraceae</taxon>
        <taxon>Coralloluteibacterium</taxon>
    </lineage>
</organism>
<gene>
    <name evidence="2" type="ORF">ACFO3Q_03115</name>
</gene>
<proteinExistence type="predicted"/>
<feature type="non-terminal residue" evidence="2">
    <location>
        <position position="159"/>
    </location>
</feature>
<evidence type="ECO:0000313" key="3">
    <source>
        <dbReference type="Proteomes" id="UP001595892"/>
    </source>
</evidence>
<dbReference type="Proteomes" id="UP001595892">
    <property type="component" value="Unassembled WGS sequence"/>
</dbReference>
<protein>
    <submittedName>
        <fullName evidence="2">Uncharacterized protein</fullName>
    </submittedName>
</protein>
<evidence type="ECO:0000313" key="2">
    <source>
        <dbReference type="EMBL" id="MFC4727159.1"/>
    </source>
</evidence>
<keyword evidence="3" id="KW-1185">Reference proteome</keyword>
<name>A0ABV9NIP4_9GAMM</name>
<accession>A0ABV9NIP4</accession>
<reference evidence="3" key="1">
    <citation type="journal article" date="2019" name="Int. J. Syst. Evol. Microbiol.">
        <title>The Global Catalogue of Microorganisms (GCM) 10K type strain sequencing project: providing services to taxonomists for standard genome sequencing and annotation.</title>
        <authorList>
            <consortium name="The Broad Institute Genomics Platform"/>
            <consortium name="The Broad Institute Genome Sequencing Center for Infectious Disease"/>
            <person name="Wu L."/>
            <person name="Ma J."/>
        </authorList>
    </citation>
    <scope>NUCLEOTIDE SEQUENCE [LARGE SCALE GENOMIC DNA]</scope>
    <source>
        <strain evidence="3">CGMCC 1.13574</strain>
    </source>
</reference>
<feature type="compositionally biased region" description="Basic and acidic residues" evidence="1">
    <location>
        <begin position="135"/>
        <end position="153"/>
    </location>
</feature>
<dbReference type="RefSeq" id="WP_377003168.1">
    <property type="nucleotide sequence ID" value="NZ_JBHSGG010000003.1"/>
</dbReference>
<comment type="caution">
    <text evidence="2">The sequence shown here is derived from an EMBL/GenBank/DDBJ whole genome shotgun (WGS) entry which is preliminary data.</text>
</comment>
<evidence type="ECO:0000256" key="1">
    <source>
        <dbReference type="SAM" id="MobiDB-lite"/>
    </source>
</evidence>